<dbReference type="Pfam" id="PF02653">
    <property type="entry name" value="BPD_transp_2"/>
    <property type="match status" value="1"/>
</dbReference>
<reference evidence="7 8" key="1">
    <citation type="submission" date="2020-02" db="EMBL/GenBank/DDBJ databases">
        <title>Paraburkholderia simonii sp. nov. and Paraburkholderia youngii sp. nov. Brazilian and Mexican Mimosa-associated rhizobia.</title>
        <authorList>
            <person name="Mavima L."/>
            <person name="Beukes C.W."/>
            <person name="Chan W.Y."/>
            <person name="Palmer M."/>
            <person name="De Meyer S.E."/>
            <person name="James E.K."/>
            <person name="Venter S.N."/>
            <person name="Steenkamp E.T."/>
        </authorList>
    </citation>
    <scope>NUCLEOTIDE SEQUENCE [LARGE SCALE GENOMIC DNA]</scope>
    <source>
        <strain evidence="7 8">JPY169</strain>
    </source>
</reference>
<evidence type="ECO:0000313" key="8">
    <source>
        <dbReference type="Proteomes" id="UP000594380"/>
    </source>
</evidence>
<evidence type="ECO:0000256" key="6">
    <source>
        <dbReference type="SAM" id="Phobius"/>
    </source>
</evidence>
<comment type="subcellular location">
    <subcellularLocation>
        <location evidence="1">Cell membrane</location>
        <topology evidence="1">Multi-pass membrane protein</topology>
    </subcellularLocation>
</comment>
<dbReference type="GO" id="GO:0005886">
    <property type="term" value="C:plasma membrane"/>
    <property type="evidence" value="ECO:0007669"/>
    <property type="project" value="UniProtKB-SubCell"/>
</dbReference>
<dbReference type="GeneID" id="301105363"/>
<evidence type="ECO:0000256" key="5">
    <source>
        <dbReference type="ARBA" id="ARBA00023136"/>
    </source>
</evidence>
<evidence type="ECO:0000256" key="1">
    <source>
        <dbReference type="ARBA" id="ARBA00004651"/>
    </source>
</evidence>
<dbReference type="EMBL" id="JAALDK010000002">
    <property type="protein sequence ID" value="NUY04585.1"/>
    <property type="molecule type" value="Genomic_DNA"/>
</dbReference>
<feature type="transmembrane region" description="Helical" evidence="6">
    <location>
        <begin position="220"/>
        <end position="244"/>
    </location>
</feature>
<evidence type="ECO:0000256" key="2">
    <source>
        <dbReference type="ARBA" id="ARBA00022475"/>
    </source>
</evidence>
<dbReference type="PANTHER" id="PTHR32196">
    <property type="entry name" value="ABC TRANSPORTER PERMEASE PROTEIN YPHD-RELATED-RELATED"/>
    <property type="match status" value="1"/>
</dbReference>
<feature type="transmembrane region" description="Helical" evidence="6">
    <location>
        <begin position="43"/>
        <end position="65"/>
    </location>
</feature>
<dbReference type="Proteomes" id="UP000594380">
    <property type="component" value="Unassembled WGS sequence"/>
</dbReference>
<evidence type="ECO:0000313" key="7">
    <source>
        <dbReference type="EMBL" id="NUY04585.1"/>
    </source>
</evidence>
<sequence length="342" mass="34546">MKRSTSRHLADWTARNRWAWAALAVVLLWLTLSVVTRNFSVSSLSGVAVSSSFLALCALGQMAVVTTGRGNIDLSIASVMTLSAYLALIVMGGSDARLVAGVAATLGLGLAVGAVNGALVVLCRIPAIIATLATGYILATATLLANRAIPGFKVAPAIHFIATGRIGAMPVIVLVAIGVTALFCVTLRYTAYGRMLSAVGQNLRAARLAGVPTARVTASAFFTSSVLAAVAGLLLGGYVGGAFLEMGQPYLLQSLGAVVLGGTLIFGGSATPLGTLIGSMLLVLVVTTMQIAGLQPGIQDVVQGVVIITVLALAGGGALRRSIRKARSATPPAGGGITRPAA</sequence>
<dbReference type="RefSeq" id="WP_176111117.1">
    <property type="nucleotide sequence ID" value="NZ_JAALDK010000002.1"/>
</dbReference>
<feature type="transmembrane region" description="Helical" evidence="6">
    <location>
        <begin position="250"/>
        <end position="268"/>
    </location>
</feature>
<proteinExistence type="predicted"/>
<keyword evidence="4 6" id="KW-1133">Transmembrane helix</keyword>
<accession>A0A7Y6K570</accession>
<keyword evidence="3 6" id="KW-0812">Transmembrane</keyword>
<keyword evidence="2" id="KW-1003">Cell membrane</keyword>
<feature type="transmembrane region" description="Helical" evidence="6">
    <location>
        <begin position="301"/>
        <end position="319"/>
    </location>
</feature>
<feature type="transmembrane region" description="Helical" evidence="6">
    <location>
        <begin position="72"/>
        <end position="92"/>
    </location>
</feature>
<comment type="caution">
    <text evidence="7">The sequence shown here is derived from an EMBL/GenBank/DDBJ whole genome shotgun (WGS) entry which is preliminary data.</text>
</comment>
<organism evidence="7 8">
    <name type="scientific">Paraburkholderia youngii</name>
    <dbReference type="NCBI Taxonomy" id="2782701"/>
    <lineage>
        <taxon>Bacteria</taxon>
        <taxon>Pseudomonadati</taxon>
        <taxon>Pseudomonadota</taxon>
        <taxon>Betaproteobacteria</taxon>
        <taxon>Burkholderiales</taxon>
        <taxon>Burkholderiaceae</taxon>
        <taxon>Paraburkholderia</taxon>
    </lineage>
</organism>
<evidence type="ECO:0000256" key="3">
    <source>
        <dbReference type="ARBA" id="ARBA00022692"/>
    </source>
</evidence>
<feature type="transmembrane region" description="Helical" evidence="6">
    <location>
        <begin position="275"/>
        <end position="295"/>
    </location>
</feature>
<name>A0A7Y6K570_9BURK</name>
<evidence type="ECO:0000256" key="4">
    <source>
        <dbReference type="ARBA" id="ARBA00022989"/>
    </source>
</evidence>
<dbReference type="GO" id="GO:0022857">
    <property type="term" value="F:transmembrane transporter activity"/>
    <property type="evidence" value="ECO:0007669"/>
    <property type="project" value="InterPro"/>
</dbReference>
<feature type="transmembrane region" description="Helical" evidence="6">
    <location>
        <begin position="98"/>
        <end position="120"/>
    </location>
</feature>
<feature type="transmembrane region" description="Helical" evidence="6">
    <location>
        <begin position="127"/>
        <end position="146"/>
    </location>
</feature>
<keyword evidence="5 6" id="KW-0472">Membrane</keyword>
<feature type="transmembrane region" description="Helical" evidence="6">
    <location>
        <begin position="166"/>
        <end position="187"/>
    </location>
</feature>
<dbReference type="CDD" id="cd06579">
    <property type="entry name" value="TM_PBP1_transp_AraH_like"/>
    <property type="match status" value="1"/>
</dbReference>
<dbReference type="AlphaFoldDB" id="A0A7Y6K570"/>
<protein>
    <submittedName>
        <fullName evidence="7">ABC transporter permease</fullName>
    </submittedName>
</protein>
<gene>
    <name evidence="7" type="ORF">G5S42_33980</name>
</gene>
<dbReference type="InterPro" id="IPR001851">
    <property type="entry name" value="ABC_transp_permease"/>
</dbReference>